<feature type="transmembrane region" description="Helical" evidence="7">
    <location>
        <begin position="231"/>
        <end position="252"/>
    </location>
</feature>
<evidence type="ECO:0000259" key="8">
    <source>
        <dbReference type="PROSITE" id="PS50850"/>
    </source>
</evidence>
<feature type="transmembrane region" description="Helical" evidence="7">
    <location>
        <begin position="365"/>
        <end position="387"/>
    </location>
</feature>
<evidence type="ECO:0000256" key="2">
    <source>
        <dbReference type="ARBA" id="ARBA00022448"/>
    </source>
</evidence>
<feature type="transmembrane region" description="Helical" evidence="7">
    <location>
        <begin position="291"/>
        <end position="311"/>
    </location>
</feature>
<accession>A0A4R5L7T1</accession>
<evidence type="ECO:0000256" key="4">
    <source>
        <dbReference type="ARBA" id="ARBA00022692"/>
    </source>
</evidence>
<feature type="transmembrane region" description="Helical" evidence="7">
    <location>
        <begin position="331"/>
        <end position="353"/>
    </location>
</feature>
<organism evidence="9 10">
    <name type="scientific">Paraburkholderia guartelaensis</name>
    <dbReference type="NCBI Taxonomy" id="2546446"/>
    <lineage>
        <taxon>Bacteria</taxon>
        <taxon>Pseudomonadati</taxon>
        <taxon>Pseudomonadota</taxon>
        <taxon>Betaproteobacteria</taxon>
        <taxon>Burkholderiales</taxon>
        <taxon>Burkholderiaceae</taxon>
        <taxon>Paraburkholderia</taxon>
    </lineage>
</organism>
<dbReference type="InterPro" id="IPR036259">
    <property type="entry name" value="MFS_trans_sf"/>
</dbReference>
<comment type="subcellular location">
    <subcellularLocation>
        <location evidence="1">Cell membrane</location>
        <topology evidence="1">Multi-pass membrane protein</topology>
    </subcellularLocation>
</comment>
<evidence type="ECO:0000256" key="3">
    <source>
        <dbReference type="ARBA" id="ARBA00022475"/>
    </source>
</evidence>
<feature type="transmembrane region" description="Helical" evidence="7">
    <location>
        <begin position="174"/>
        <end position="194"/>
    </location>
</feature>
<reference evidence="9 10" key="1">
    <citation type="submission" date="2019-03" db="EMBL/GenBank/DDBJ databases">
        <title>Paraburkholderia sp. isolated from native Mimosa gymnas in Guartela State Park, Brazil.</title>
        <authorList>
            <person name="Paulitsch F."/>
            <person name="Hungria M."/>
            <person name="Delamuta J.R.M."/>
            <person name="Ribeiro R.A."/>
            <person name="Dall'Agnol R."/>
            <person name="Silva J.S.B."/>
        </authorList>
    </citation>
    <scope>NUCLEOTIDE SEQUENCE [LARGE SCALE GENOMIC DNA]</scope>
    <source>
        <strain evidence="9 10">CNPSo 3008</strain>
    </source>
</reference>
<feature type="transmembrane region" description="Helical" evidence="7">
    <location>
        <begin position="59"/>
        <end position="78"/>
    </location>
</feature>
<dbReference type="GO" id="GO:0022857">
    <property type="term" value="F:transmembrane transporter activity"/>
    <property type="evidence" value="ECO:0007669"/>
    <property type="project" value="InterPro"/>
</dbReference>
<dbReference type="Pfam" id="PF07690">
    <property type="entry name" value="MFS_1"/>
    <property type="match status" value="1"/>
</dbReference>
<evidence type="ECO:0000256" key="6">
    <source>
        <dbReference type="ARBA" id="ARBA00023136"/>
    </source>
</evidence>
<dbReference type="EMBL" id="SMOD01000032">
    <property type="protein sequence ID" value="TDG04066.1"/>
    <property type="molecule type" value="Genomic_DNA"/>
</dbReference>
<feature type="transmembrane region" description="Helical" evidence="7">
    <location>
        <begin position="437"/>
        <end position="457"/>
    </location>
</feature>
<dbReference type="RefSeq" id="WP_133187258.1">
    <property type="nucleotide sequence ID" value="NZ_SMOD01000032.1"/>
</dbReference>
<dbReference type="InterPro" id="IPR004638">
    <property type="entry name" value="EmrB-like"/>
</dbReference>
<evidence type="ECO:0000256" key="5">
    <source>
        <dbReference type="ARBA" id="ARBA00022989"/>
    </source>
</evidence>
<dbReference type="SUPFAM" id="SSF103473">
    <property type="entry name" value="MFS general substrate transporter"/>
    <property type="match status" value="1"/>
</dbReference>
<feature type="transmembrane region" description="Helical" evidence="7">
    <location>
        <begin position="112"/>
        <end position="133"/>
    </location>
</feature>
<evidence type="ECO:0000313" key="9">
    <source>
        <dbReference type="EMBL" id="TDG04066.1"/>
    </source>
</evidence>
<dbReference type="InterPro" id="IPR020846">
    <property type="entry name" value="MFS_dom"/>
</dbReference>
<dbReference type="AlphaFoldDB" id="A0A4R5L7T1"/>
<evidence type="ECO:0000313" key="10">
    <source>
        <dbReference type="Proteomes" id="UP000295606"/>
    </source>
</evidence>
<keyword evidence="2" id="KW-0813">Transport</keyword>
<feature type="transmembrane region" description="Helical" evidence="7">
    <location>
        <begin position="264"/>
        <end position="285"/>
    </location>
</feature>
<dbReference type="Gene3D" id="1.20.1720.10">
    <property type="entry name" value="Multidrug resistance protein D"/>
    <property type="match status" value="1"/>
</dbReference>
<feature type="transmembrane region" description="Helical" evidence="7">
    <location>
        <begin position="408"/>
        <end position="425"/>
    </location>
</feature>
<keyword evidence="3" id="KW-1003">Cell membrane</keyword>
<dbReference type="PANTHER" id="PTHR42718:SF46">
    <property type="entry name" value="BLR6921 PROTEIN"/>
    <property type="match status" value="1"/>
</dbReference>
<feature type="transmembrane region" description="Helical" evidence="7">
    <location>
        <begin position="145"/>
        <end position="168"/>
    </location>
</feature>
<dbReference type="InterPro" id="IPR011701">
    <property type="entry name" value="MFS"/>
</dbReference>
<evidence type="ECO:0000256" key="1">
    <source>
        <dbReference type="ARBA" id="ARBA00004651"/>
    </source>
</evidence>
<proteinExistence type="predicted"/>
<comment type="caution">
    <text evidence="9">The sequence shown here is derived from an EMBL/GenBank/DDBJ whole genome shotgun (WGS) entry which is preliminary data.</text>
</comment>
<feature type="transmembrane region" description="Helical" evidence="7">
    <location>
        <begin position="87"/>
        <end position="106"/>
    </location>
</feature>
<feature type="domain" description="Major facilitator superfamily (MFS) profile" evidence="8">
    <location>
        <begin position="21"/>
        <end position="462"/>
    </location>
</feature>
<protein>
    <submittedName>
        <fullName evidence="9">DHA2 family efflux MFS transporter permease subunit</fullName>
    </submittedName>
</protein>
<keyword evidence="6 7" id="KW-0472">Membrane</keyword>
<dbReference type="GO" id="GO:0005886">
    <property type="term" value="C:plasma membrane"/>
    <property type="evidence" value="ECO:0007669"/>
    <property type="project" value="UniProtKB-SubCell"/>
</dbReference>
<dbReference type="Gene3D" id="1.20.1250.20">
    <property type="entry name" value="MFS general substrate transporter like domains"/>
    <property type="match status" value="1"/>
</dbReference>
<feature type="transmembrane region" description="Helical" evidence="7">
    <location>
        <begin position="206"/>
        <end position="225"/>
    </location>
</feature>
<dbReference type="Proteomes" id="UP000295606">
    <property type="component" value="Unassembled WGS sequence"/>
</dbReference>
<dbReference type="PROSITE" id="PS50850">
    <property type="entry name" value="MFS"/>
    <property type="match status" value="1"/>
</dbReference>
<keyword evidence="5 7" id="KW-1133">Transmembrane helix</keyword>
<name>A0A4R5L7T1_9BURK</name>
<dbReference type="PANTHER" id="PTHR42718">
    <property type="entry name" value="MAJOR FACILITATOR SUPERFAMILY MULTIDRUG TRANSPORTER MFSC"/>
    <property type="match status" value="1"/>
</dbReference>
<feature type="transmembrane region" description="Helical" evidence="7">
    <location>
        <begin position="21"/>
        <end position="39"/>
    </location>
</feature>
<gene>
    <name evidence="9" type="ORF">E1N52_31565</name>
</gene>
<sequence>MSGTRDPSGAASRIPRSVWKVAVVVSIGSFMAQMDSTLVNVSLSAIGHALHSPVATTQWIMSGYLLAMALMLPLNGWLVDRVGAKRLYLFAFTAFTLASVLCGAAQNMGELIAARIFQGLVAGLLAPMAQMMIGRVAGKNMERVMGYATLPILLGPILGPVLAGAVLARATWPWLFLINVPVGILGVTLAARLLAPDARQAQRRRFDFAGFALISPGLAALVYGFQSAMHAEGAGLLLAGAALLAGFVWHSLRRPTAALIDVRLFADRTFAVPAVTQFFANGIMYGRQLAVPLYLIAGCGLSAAHAGWLLAATGAGMMASFACMGSLTERLGCRALAAGGALLALVATLPFLWMTGNAFSTGLSLASLFIAGVGQGTISIPSISAAYARMPKARLPVANTALNIAQRIGGPFATTLISIAVSLAVPSSTAAEPRQFLPAFAALCGLHLLCFAAAMLLPARVRRANEG</sequence>
<evidence type="ECO:0000256" key="7">
    <source>
        <dbReference type="SAM" id="Phobius"/>
    </source>
</evidence>
<keyword evidence="4 7" id="KW-0812">Transmembrane</keyword>
<dbReference type="NCBIfam" id="TIGR00711">
    <property type="entry name" value="efflux_EmrB"/>
    <property type="match status" value="1"/>
</dbReference>
<dbReference type="OrthoDB" id="9807274at2"/>